<feature type="non-terminal residue" evidence="1">
    <location>
        <position position="95"/>
    </location>
</feature>
<sequence>PPMFFRFPGSALFWILIYLLPTRARVLAGQGKIKLLPAPWEVGGPPPTLKIRCPLLGKNKKHLAPVLEIGIRDWEGGAVPPPLPAPLPLGAPPTK</sequence>
<reference evidence="1" key="1">
    <citation type="submission" date="2008-12" db="EMBL/GenBank/DDBJ databases">
        <authorList>
            <person name="Chen Y.-M."/>
            <person name="Chen T.-L."/>
            <person name="Lee C.-M."/>
            <person name="Lee Y.-M."/>
            <person name="Chen C.-Y."/>
            <person name="Lin H.-J."/>
        </authorList>
    </citation>
    <scope>NUCLEOTIDE SEQUENCE</scope>
    <source>
        <strain evidence="1">D57</strain>
    </source>
</reference>
<proteinExistence type="predicted"/>
<organism evidence="1">
    <name type="scientific">Hepacivirus hominis</name>
    <dbReference type="NCBI Taxonomy" id="3052230"/>
    <lineage>
        <taxon>Viruses</taxon>
        <taxon>Riboviria</taxon>
        <taxon>Orthornavirae</taxon>
        <taxon>Kitrinoviricota</taxon>
        <taxon>Flasuviricetes</taxon>
        <taxon>Amarillovirales</taxon>
        <taxon>Flaviviridae</taxon>
        <taxon>Hepacivirus</taxon>
    </lineage>
</organism>
<reference evidence="1" key="2">
    <citation type="journal article" date="2009" name="J. Med. Virol.">
        <title>Molecular epidemiology of HCV genotypes among injection drug users in Taiwan: Full-length sequences of two new subtype 6w strains and a recombinant form_2b6w.</title>
        <authorList>
            <person name="Lee Y.M."/>
            <person name="Lin H.J."/>
            <person name="Chen Y.J."/>
            <person name="Lee C.M."/>
            <person name="Wang S.F."/>
            <person name="Chang K.Y."/>
            <person name="Chen T.L."/>
            <person name="Liu H.F."/>
            <person name="Chen Y.M."/>
        </authorList>
    </citation>
    <scope>NUCLEOTIDE SEQUENCE</scope>
    <source>
        <strain evidence="1">D57</strain>
    </source>
</reference>
<evidence type="ECO:0000313" key="1">
    <source>
        <dbReference type="EMBL" id="ACT37004.1"/>
    </source>
</evidence>
<dbReference type="EMBL" id="FJ515026">
    <property type="protein sequence ID" value="ACT37004.1"/>
    <property type="molecule type" value="Genomic_RNA"/>
</dbReference>
<accession>D1G1Y1</accession>
<protein>
    <submittedName>
        <fullName evidence="1">Polyprotein</fullName>
    </submittedName>
</protein>
<feature type="non-terminal residue" evidence="1">
    <location>
        <position position="1"/>
    </location>
</feature>
<name>D1G1Y1_9HEPC</name>